<dbReference type="RefSeq" id="WP_146617033.1">
    <property type="nucleotide sequence ID" value="NZ_JACHWI010000003.1"/>
</dbReference>
<dbReference type="OrthoDB" id="5178870at2"/>
<evidence type="ECO:0000313" key="2">
    <source>
        <dbReference type="EMBL" id="RAK27457.1"/>
    </source>
</evidence>
<dbReference type="EMBL" id="QLMJ01000023">
    <property type="protein sequence ID" value="RAK27457.1"/>
    <property type="molecule type" value="Genomic_DNA"/>
</dbReference>
<evidence type="ECO:0000256" key="1">
    <source>
        <dbReference type="SAM" id="Phobius"/>
    </source>
</evidence>
<gene>
    <name evidence="2" type="ORF">B0I29_12391</name>
</gene>
<keyword evidence="1" id="KW-0812">Transmembrane</keyword>
<keyword evidence="3" id="KW-1185">Reference proteome</keyword>
<reference evidence="2 3" key="1">
    <citation type="submission" date="2018-06" db="EMBL/GenBank/DDBJ databases">
        <title>Genomic Encyclopedia of Type Strains, Phase III (KMG-III): the genomes of soil and plant-associated and newly described type strains.</title>
        <authorList>
            <person name="Whitman W."/>
        </authorList>
    </citation>
    <scope>NUCLEOTIDE SEQUENCE [LARGE SCALE GENOMIC DNA]</scope>
    <source>
        <strain evidence="2 3">CGMCC 4.7090</strain>
    </source>
</reference>
<dbReference type="AlphaFoldDB" id="A0A327Z8J7"/>
<accession>A0A327Z8J7</accession>
<dbReference type="Proteomes" id="UP000249341">
    <property type="component" value="Unassembled WGS sequence"/>
</dbReference>
<feature type="transmembrane region" description="Helical" evidence="1">
    <location>
        <begin position="12"/>
        <end position="29"/>
    </location>
</feature>
<keyword evidence="1" id="KW-1133">Transmembrane helix</keyword>
<name>A0A327Z8J7_9ACTN</name>
<comment type="caution">
    <text evidence="2">The sequence shown here is derived from an EMBL/GenBank/DDBJ whole genome shotgun (WGS) entry which is preliminary data.</text>
</comment>
<proteinExistence type="predicted"/>
<evidence type="ECO:0000313" key="3">
    <source>
        <dbReference type="Proteomes" id="UP000249341"/>
    </source>
</evidence>
<sequence length="368" mass="41073">MQELIESASSGPWGIIVGAAFGVVASVLFEDRLLRIRQGTARRARVLRSRIRRTLPEQADLFTLGPLRTSVRIIEGDGTQVIDEQRIRVMVTHRPVEVPDEIRPWIDEVAALQEVRRQRGEPAFWNGPRYAVDGLSIGRSPLSEQPEICLRVRESDYFTFLATQQLDRPLPGGGTLRGRYVDGHDAPVFLRNSFGANAALITADDQLIFGRRSADVGTRPGAWGPSAAEALSRNLDSDGRSAPELYRLMRRGILEELALEPDEYLLEMLSFFIDTELQQWGSAFVGSLRSVTAEELLARRSRGAPDKWESEELRMVPFQIGPVLRFIADGHRTGDLVPALPVVAYMALVHRFGRRAVERAAAKLLRNG</sequence>
<protein>
    <submittedName>
        <fullName evidence="2">Uncharacterized protein</fullName>
    </submittedName>
</protein>
<keyword evidence="1" id="KW-0472">Membrane</keyword>
<organism evidence="2 3">
    <name type="scientific">Actinoplanes lutulentus</name>
    <dbReference type="NCBI Taxonomy" id="1287878"/>
    <lineage>
        <taxon>Bacteria</taxon>
        <taxon>Bacillati</taxon>
        <taxon>Actinomycetota</taxon>
        <taxon>Actinomycetes</taxon>
        <taxon>Micromonosporales</taxon>
        <taxon>Micromonosporaceae</taxon>
        <taxon>Actinoplanes</taxon>
    </lineage>
</organism>